<dbReference type="RefSeq" id="WP_050430890.1">
    <property type="nucleotide sequence ID" value="NZ_CP012159.1"/>
</dbReference>
<gene>
    <name evidence="3" type="ORF">CMC5_028390</name>
</gene>
<feature type="compositionally biased region" description="Polar residues" evidence="1">
    <location>
        <begin position="550"/>
        <end position="562"/>
    </location>
</feature>
<dbReference type="OrthoDB" id="5290767at2"/>
<evidence type="ECO:0000313" key="3">
    <source>
        <dbReference type="EMBL" id="AKT38691.1"/>
    </source>
</evidence>
<keyword evidence="4" id="KW-1185">Reference proteome</keyword>
<dbReference type="STRING" id="52.CMC5_028390"/>
<proteinExistence type="predicted"/>
<feature type="region of interest" description="Disordered" evidence="1">
    <location>
        <begin position="510"/>
        <end position="572"/>
    </location>
</feature>
<sequence length="714" mass="78551">MHVTTTSAALRVAARPWPTARGGWTLSLVCKATYRLQPGECPLHDVPEPLYEDDTHWDDDPTRSLAVASDLAPFKPRADVLLVGSAFAPRRQPARSIAARLITASIDKSLEAWADRAWTQDGLLREGPRVTKVSLRYERAAGGPGSWNPVGVRPDAQPTLYGQVPLPNLQPMGLHITRREDFIEPIGFGPIAPTWPSRRERLGGRAGTWRHERWWEQPLPEGFDLAFFNIAPLDQQVTELRHDERLVLEHLHPDHPRLVTNLPGLRPRAMAERPGAAPEEVALRSDTLCIDTDRALCTLVWRGWLPLRHADEPGCITLSAERPSTFRLSKQTIVLPAADEDDEAGRTLHAPLHGLQPASVLPFVSRPPTEPRPPVESGATGASRGELPASPPQTPLRHDRDDDEDTIRTLPPMDPSRGDAVAPRGRTEALLFQTESAPLATPADANVLPFRESVPALGAVTKSDRDQDRPASPPPAASVVPDVPALTAAPFQRGLAEEFPVSWHRVQTPQDWPPITETAPRVLPPPPPMIGPLSRPDLLTHEPTPEEQLPAQTVATPASEATSALPLAPPPPPLADVSLERCAALTARIARNKAKKAEILEEEALSDRDWSSAERRWAEAIRAETSRGKHAQLRRFDAAYVSQLEQERGPIEPEEYARISVAGERGALDDVLADLDLPRGSIMRIERVWLHRMATEPATAERVRVAIDTMREEG</sequence>
<dbReference type="AlphaFoldDB" id="A0A0K1ECU5"/>
<dbReference type="Proteomes" id="UP000067626">
    <property type="component" value="Chromosome"/>
</dbReference>
<evidence type="ECO:0000313" key="4">
    <source>
        <dbReference type="Proteomes" id="UP000067626"/>
    </source>
</evidence>
<evidence type="ECO:0000259" key="2">
    <source>
        <dbReference type="Pfam" id="PF09937"/>
    </source>
</evidence>
<dbReference type="KEGG" id="ccro:CMC5_028390"/>
<dbReference type="Pfam" id="PF09937">
    <property type="entry name" value="DUF2169"/>
    <property type="match status" value="1"/>
</dbReference>
<feature type="region of interest" description="Disordered" evidence="1">
    <location>
        <begin position="459"/>
        <end position="483"/>
    </location>
</feature>
<accession>A0A0K1ECU5</accession>
<protein>
    <recommendedName>
        <fullName evidence="2">DUF2169 domain-containing protein</fullName>
    </recommendedName>
</protein>
<name>A0A0K1ECU5_CHOCO</name>
<dbReference type="InterPro" id="IPR018683">
    <property type="entry name" value="DUF2169"/>
</dbReference>
<feature type="domain" description="DUF2169" evidence="2">
    <location>
        <begin position="25"/>
        <end position="302"/>
    </location>
</feature>
<dbReference type="EMBL" id="CP012159">
    <property type="protein sequence ID" value="AKT38691.1"/>
    <property type="molecule type" value="Genomic_DNA"/>
</dbReference>
<organism evidence="3 4">
    <name type="scientific">Chondromyces crocatus</name>
    <dbReference type="NCBI Taxonomy" id="52"/>
    <lineage>
        <taxon>Bacteria</taxon>
        <taxon>Pseudomonadati</taxon>
        <taxon>Myxococcota</taxon>
        <taxon>Polyangia</taxon>
        <taxon>Polyangiales</taxon>
        <taxon>Polyangiaceae</taxon>
        <taxon>Chondromyces</taxon>
    </lineage>
</organism>
<feature type="region of interest" description="Disordered" evidence="1">
    <location>
        <begin position="359"/>
        <end position="423"/>
    </location>
</feature>
<reference evidence="3 4" key="1">
    <citation type="submission" date="2015-07" db="EMBL/GenBank/DDBJ databases">
        <title>Genome analysis of myxobacterium Chondromyces crocatus Cm c5 reveals a high potential for natural compound synthesis and the genetic basis for the loss of fruiting body formation.</title>
        <authorList>
            <person name="Zaburannyi N."/>
            <person name="Bunk B."/>
            <person name="Maier J."/>
            <person name="Overmann J."/>
            <person name="Mueller R."/>
        </authorList>
    </citation>
    <scope>NUCLEOTIDE SEQUENCE [LARGE SCALE GENOMIC DNA]</scope>
    <source>
        <strain evidence="3 4">Cm c5</strain>
    </source>
</reference>
<evidence type="ECO:0000256" key="1">
    <source>
        <dbReference type="SAM" id="MobiDB-lite"/>
    </source>
</evidence>